<keyword evidence="3" id="KW-1185">Reference proteome</keyword>
<dbReference type="EMBL" id="FUYR01000002">
    <property type="protein sequence ID" value="SKB64333.1"/>
    <property type="molecule type" value="Genomic_DNA"/>
</dbReference>
<dbReference type="STRING" id="572036.SAMN05661099_2013"/>
<dbReference type="OrthoDB" id="713928at2"/>
<evidence type="ECO:0000313" key="3">
    <source>
        <dbReference type="Proteomes" id="UP000189981"/>
    </source>
</evidence>
<keyword evidence="1" id="KW-0472">Membrane</keyword>
<reference evidence="3" key="1">
    <citation type="submission" date="2017-02" db="EMBL/GenBank/DDBJ databases">
        <authorList>
            <person name="Varghese N."/>
            <person name="Submissions S."/>
        </authorList>
    </citation>
    <scope>NUCLEOTIDE SEQUENCE [LARGE SCALE GENOMIC DNA]</scope>
    <source>
        <strain evidence="3">DSM 22385</strain>
    </source>
</reference>
<keyword evidence="1" id="KW-1133">Transmembrane helix</keyword>
<name>A0A1T5CYB4_9SPHI</name>
<feature type="transmembrane region" description="Helical" evidence="1">
    <location>
        <begin position="47"/>
        <end position="63"/>
    </location>
</feature>
<dbReference type="RefSeq" id="WP_079702557.1">
    <property type="nucleotide sequence ID" value="NZ_FUYR01000002.1"/>
</dbReference>
<keyword evidence="1" id="KW-0812">Transmembrane</keyword>
<accession>A0A1T5CYB4</accession>
<feature type="transmembrane region" description="Helical" evidence="1">
    <location>
        <begin position="24"/>
        <end position="41"/>
    </location>
</feature>
<dbReference type="Proteomes" id="UP000189981">
    <property type="component" value="Unassembled WGS sequence"/>
</dbReference>
<evidence type="ECO:0000313" key="2">
    <source>
        <dbReference type="EMBL" id="SKB64333.1"/>
    </source>
</evidence>
<organism evidence="2 3">
    <name type="scientific">Daejeonella lutea</name>
    <dbReference type="NCBI Taxonomy" id="572036"/>
    <lineage>
        <taxon>Bacteria</taxon>
        <taxon>Pseudomonadati</taxon>
        <taxon>Bacteroidota</taxon>
        <taxon>Sphingobacteriia</taxon>
        <taxon>Sphingobacteriales</taxon>
        <taxon>Sphingobacteriaceae</taxon>
        <taxon>Daejeonella</taxon>
    </lineage>
</organism>
<sequence length="83" mass="9359">MAQKNLTDLTNEELLLEAKKQKNAAIINAVLIGFLFGIIFYSVVKNTWGMLTLIPLFFIYKLVNSSKANTQELDGLLKERGLK</sequence>
<protein>
    <recommendedName>
        <fullName evidence="4">FUSC family protein</fullName>
    </recommendedName>
</protein>
<evidence type="ECO:0000256" key="1">
    <source>
        <dbReference type="SAM" id="Phobius"/>
    </source>
</evidence>
<evidence type="ECO:0008006" key="4">
    <source>
        <dbReference type="Google" id="ProtNLM"/>
    </source>
</evidence>
<dbReference type="AlphaFoldDB" id="A0A1T5CYB4"/>
<gene>
    <name evidence="2" type="ORF">SAMN05661099_2013</name>
</gene>
<proteinExistence type="predicted"/>